<dbReference type="SUPFAM" id="SSF56784">
    <property type="entry name" value="HAD-like"/>
    <property type="match status" value="1"/>
</dbReference>
<proteinExistence type="predicted"/>
<organism evidence="1 2">
    <name type="scientific">Pectinatus cerevisiiphilus</name>
    <dbReference type="NCBI Taxonomy" id="86956"/>
    <lineage>
        <taxon>Bacteria</taxon>
        <taxon>Bacillati</taxon>
        <taxon>Bacillota</taxon>
        <taxon>Negativicutes</taxon>
        <taxon>Selenomonadales</taxon>
        <taxon>Selenomonadaceae</taxon>
        <taxon>Pectinatus</taxon>
    </lineage>
</organism>
<dbReference type="InterPro" id="IPR036412">
    <property type="entry name" value="HAD-like_sf"/>
</dbReference>
<dbReference type="InterPro" id="IPR006439">
    <property type="entry name" value="HAD-SF_hydro_IA"/>
</dbReference>
<dbReference type="EMBL" id="SMAA01000005">
    <property type="protein sequence ID" value="TCS80037.1"/>
    <property type="molecule type" value="Genomic_DNA"/>
</dbReference>
<dbReference type="SFLD" id="SFLDG01129">
    <property type="entry name" value="C1.5:_HAD__Beta-PGM__Phosphata"/>
    <property type="match status" value="1"/>
</dbReference>
<dbReference type="PANTHER" id="PTHR18901">
    <property type="entry name" value="2-DEOXYGLUCOSE-6-PHOSPHATE PHOSPHATASE 2"/>
    <property type="match status" value="1"/>
</dbReference>
<dbReference type="AlphaFoldDB" id="A0A4R3KAK9"/>
<protein>
    <submittedName>
        <fullName evidence="1">HAD superfamily hydrolase (TIGR01509 family)</fullName>
    </submittedName>
</protein>
<sequence>MKAFIFDMDGVIIDSEPMHNATLAGIMKEYHIDTDAEYMYTLSGLNINAMFQKITKEKGLSVPVDIFVNKYIEKILSHIKTNKLKSINGIYELLINLKKNNIPTAVASSSPMDFIKANIDKLHFNAYFKFLLSGNEVKHGKPAPDIYLAAAKRLAVPPQDCVVLEDSHNGVLAAKSAGMTCIGFHNPNSGTQDISMADIIVDSIPQIDLASL</sequence>
<keyword evidence="2" id="KW-1185">Reference proteome</keyword>
<accession>A0A4R3KAK9</accession>
<dbReference type="InterPro" id="IPR041492">
    <property type="entry name" value="HAD_2"/>
</dbReference>
<dbReference type="RefSeq" id="WP_132548376.1">
    <property type="nucleotide sequence ID" value="NZ_SMAA01000005.1"/>
</dbReference>
<name>A0A4R3KAK9_9FIRM</name>
<dbReference type="SFLD" id="SFLDS00003">
    <property type="entry name" value="Haloacid_Dehalogenase"/>
    <property type="match status" value="1"/>
</dbReference>
<keyword evidence="1" id="KW-0378">Hydrolase</keyword>
<dbReference type="Gene3D" id="3.40.50.1000">
    <property type="entry name" value="HAD superfamily/HAD-like"/>
    <property type="match status" value="1"/>
</dbReference>
<dbReference type="InterPro" id="IPR023214">
    <property type="entry name" value="HAD_sf"/>
</dbReference>
<dbReference type="SFLD" id="SFLDG01135">
    <property type="entry name" value="C1.5.6:_HAD__Beta-PGM__Phospha"/>
    <property type="match status" value="1"/>
</dbReference>
<reference evidence="1 2" key="1">
    <citation type="submission" date="2019-03" db="EMBL/GenBank/DDBJ databases">
        <title>Genomic Encyclopedia of Type Strains, Phase IV (KMG-IV): sequencing the most valuable type-strain genomes for metagenomic binning, comparative biology and taxonomic classification.</title>
        <authorList>
            <person name="Goeker M."/>
        </authorList>
    </citation>
    <scope>NUCLEOTIDE SEQUENCE [LARGE SCALE GENOMIC DNA]</scope>
    <source>
        <strain evidence="1 2">DSM 20467</strain>
    </source>
</reference>
<dbReference type="CDD" id="cd16423">
    <property type="entry name" value="HAD_BPGM-like"/>
    <property type="match status" value="1"/>
</dbReference>
<dbReference type="Gene3D" id="1.10.150.240">
    <property type="entry name" value="Putative phosphatase, domain 2"/>
    <property type="match status" value="1"/>
</dbReference>
<dbReference type="Proteomes" id="UP000295188">
    <property type="component" value="Unassembled WGS sequence"/>
</dbReference>
<dbReference type="NCBIfam" id="TIGR01509">
    <property type="entry name" value="HAD-SF-IA-v3"/>
    <property type="match status" value="1"/>
</dbReference>
<evidence type="ECO:0000313" key="1">
    <source>
        <dbReference type="EMBL" id="TCS80037.1"/>
    </source>
</evidence>
<dbReference type="GO" id="GO:0016787">
    <property type="term" value="F:hydrolase activity"/>
    <property type="evidence" value="ECO:0007669"/>
    <property type="project" value="UniProtKB-KW"/>
</dbReference>
<dbReference type="InterPro" id="IPR023198">
    <property type="entry name" value="PGP-like_dom2"/>
</dbReference>
<comment type="caution">
    <text evidence="1">The sequence shown here is derived from an EMBL/GenBank/DDBJ whole genome shotgun (WGS) entry which is preliminary data.</text>
</comment>
<dbReference type="PANTHER" id="PTHR18901:SF38">
    <property type="entry name" value="PSEUDOURIDINE-5'-PHOSPHATASE"/>
    <property type="match status" value="1"/>
</dbReference>
<gene>
    <name evidence="1" type="ORF">EDC37_105107</name>
</gene>
<dbReference type="PRINTS" id="PR00413">
    <property type="entry name" value="HADHALOGNASE"/>
</dbReference>
<dbReference type="OrthoDB" id="9797743at2"/>
<evidence type="ECO:0000313" key="2">
    <source>
        <dbReference type="Proteomes" id="UP000295188"/>
    </source>
</evidence>
<dbReference type="Pfam" id="PF13419">
    <property type="entry name" value="HAD_2"/>
    <property type="match status" value="1"/>
</dbReference>